<dbReference type="AlphaFoldDB" id="A0A9E2NPF1"/>
<dbReference type="PANTHER" id="PTHR32552">
    <property type="entry name" value="FERRICHROME IRON RECEPTOR-RELATED"/>
    <property type="match status" value="1"/>
</dbReference>
<dbReference type="Pfam" id="PF00593">
    <property type="entry name" value="TonB_dep_Rec_b-barrel"/>
    <property type="match status" value="1"/>
</dbReference>
<dbReference type="GO" id="GO:0006826">
    <property type="term" value="P:iron ion transport"/>
    <property type="evidence" value="ECO:0007669"/>
    <property type="project" value="UniProtKB-KW"/>
</dbReference>
<feature type="domain" description="TonB-dependent receptor-like beta-barrel" evidence="11">
    <location>
        <begin position="11"/>
        <end position="118"/>
    </location>
</feature>
<evidence type="ECO:0000256" key="3">
    <source>
        <dbReference type="ARBA" id="ARBA00022452"/>
    </source>
</evidence>
<accession>A0A9E2NPF1</accession>
<evidence type="ECO:0000256" key="2">
    <source>
        <dbReference type="ARBA" id="ARBA00022448"/>
    </source>
</evidence>
<evidence type="ECO:0000256" key="10">
    <source>
        <dbReference type="ARBA" id="ARBA00023237"/>
    </source>
</evidence>
<evidence type="ECO:0000313" key="13">
    <source>
        <dbReference type="Proteomes" id="UP000824236"/>
    </source>
</evidence>
<keyword evidence="8" id="KW-0798">TonB box</keyword>
<name>A0A9E2NPF1_9BACE</name>
<evidence type="ECO:0000256" key="5">
    <source>
        <dbReference type="ARBA" id="ARBA00022692"/>
    </source>
</evidence>
<evidence type="ECO:0000259" key="11">
    <source>
        <dbReference type="Pfam" id="PF00593"/>
    </source>
</evidence>
<evidence type="ECO:0000256" key="1">
    <source>
        <dbReference type="ARBA" id="ARBA00004571"/>
    </source>
</evidence>
<evidence type="ECO:0000256" key="4">
    <source>
        <dbReference type="ARBA" id="ARBA00022496"/>
    </source>
</evidence>
<keyword evidence="3" id="KW-1134">Transmembrane beta strand</keyword>
<evidence type="ECO:0000256" key="6">
    <source>
        <dbReference type="ARBA" id="ARBA00023004"/>
    </source>
</evidence>
<dbReference type="PANTHER" id="PTHR32552:SF81">
    <property type="entry name" value="TONB-DEPENDENT OUTER MEMBRANE RECEPTOR"/>
    <property type="match status" value="1"/>
</dbReference>
<proteinExistence type="predicted"/>
<reference evidence="12" key="2">
    <citation type="submission" date="2021-04" db="EMBL/GenBank/DDBJ databases">
        <authorList>
            <person name="Gilroy R."/>
        </authorList>
    </citation>
    <scope>NUCLEOTIDE SEQUENCE</scope>
    <source>
        <strain evidence="12">B3-3758</strain>
    </source>
</reference>
<keyword evidence="7" id="KW-0406">Ion transport</keyword>
<comment type="caution">
    <text evidence="12">The sequence shown here is derived from an EMBL/GenBank/DDBJ whole genome shotgun (WGS) entry which is preliminary data.</text>
</comment>
<keyword evidence="2" id="KW-0813">Transport</keyword>
<dbReference type="InterPro" id="IPR039426">
    <property type="entry name" value="TonB-dep_rcpt-like"/>
</dbReference>
<sequence length="153" mass="17386">AAIVARLTDGLTLNASYGYTYATFRDYRTVNDQGEAVDYRGRVVPFIPRHTLNAGGEYVFTLAPRKLLDHIRLNVDYNAAGRIYWTEDNAASQPFYGTLNARLSLEKGQGAVALWVRNALDKDYASFYFESMGNRFMQRGRPVQLGVELRCRF</sequence>
<dbReference type="InterPro" id="IPR036942">
    <property type="entry name" value="Beta-barrel_TonB_sf"/>
</dbReference>
<keyword evidence="6" id="KW-0408">Iron</keyword>
<dbReference type="SUPFAM" id="SSF56935">
    <property type="entry name" value="Porins"/>
    <property type="match status" value="1"/>
</dbReference>
<evidence type="ECO:0000256" key="7">
    <source>
        <dbReference type="ARBA" id="ARBA00023065"/>
    </source>
</evidence>
<evidence type="ECO:0000313" key="12">
    <source>
        <dbReference type="EMBL" id="MBU3814682.1"/>
    </source>
</evidence>
<keyword evidence="10" id="KW-0998">Cell outer membrane</keyword>
<keyword evidence="4" id="KW-0410">Iron transport</keyword>
<feature type="non-terminal residue" evidence="12">
    <location>
        <position position="1"/>
    </location>
</feature>
<dbReference type="EMBL" id="JAHLFO010000125">
    <property type="protein sequence ID" value="MBU3814682.1"/>
    <property type="molecule type" value="Genomic_DNA"/>
</dbReference>
<gene>
    <name evidence="12" type="ORF">H9791_09305</name>
</gene>
<keyword evidence="9" id="KW-0472">Membrane</keyword>
<reference evidence="12" key="1">
    <citation type="journal article" date="2021" name="PeerJ">
        <title>Extensive microbial diversity within the chicken gut microbiome revealed by metagenomics and culture.</title>
        <authorList>
            <person name="Gilroy R."/>
            <person name="Ravi A."/>
            <person name="Getino M."/>
            <person name="Pursley I."/>
            <person name="Horton D.L."/>
            <person name="Alikhan N.F."/>
            <person name="Baker D."/>
            <person name="Gharbi K."/>
            <person name="Hall N."/>
            <person name="Watson M."/>
            <person name="Adriaenssens E.M."/>
            <person name="Foster-Nyarko E."/>
            <person name="Jarju S."/>
            <person name="Secka A."/>
            <person name="Antonio M."/>
            <person name="Oren A."/>
            <person name="Chaudhuri R.R."/>
            <person name="La Ragione R."/>
            <person name="Hildebrand F."/>
            <person name="Pallen M.J."/>
        </authorList>
    </citation>
    <scope>NUCLEOTIDE SEQUENCE</scope>
    <source>
        <strain evidence="12">B3-3758</strain>
    </source>
</reference>
<organism evidence="12 13">
    <name type="scientific">Candidatus Bacteroides intestinipullorum</name>
    <dbReference type="NCBI Taxonomy" id="2838471"/>
    <lineage>
        <taxon>Bacteria</taxon>
        <taxon>Pseudomonadati</taxon>
        <taxon>Bacteroidota</taxon>
        <taxon>Bacteroidia</taxon>
        <taxon>Bacteroidales</taxon>
        <taxon>Bacteroidaceae</taxon>
        <taxon>Bacteroides</taxon>
    </lineage>
</organism>
<protein>
    <submittedName>
        <fullName evidence="12">TonB-dependent receptor</fullName>
    </submittedName>
</protein>
<keyword evidence="5" id="KW-0812">Transmembrane</keyword>
<dbReference type="Gene3D" id="2.40.170.20">
    <property type="entry name" value="TonB-dependent receptor, beta-barrel domain"/>
    <property type="match status" value="1"/>
</dbReference>
<evidence type="ECO:0000256" key="9">
    <source>
        <dbReference type="ARBA" id="ARBA00023136"/>
    </source>
</evidence>
<dbReference type="InterPro" id="IPR000531">
    <property type="entry name" value="Beta-barrel_TonB"/>
</dbReference>
<dbReference type="Proteomes" id="UP000824236">
    <property type="component" value="Unassembled WGS sequence"/>
</dbReference>
<keyword evidence="12" id="KW-0675">Receptor</keyword>
<dbReference type="GO" id="GO:0009279">
    <property type="term" value="C:cell outer membrane"/>
    <property type="evidence" value="ECO:0007669"/>
    <property type="project" value="UniProtKB-SubCell"/>
</dbReference>
<comment type="subcellular location">
    <subcellularLocation>
        <location evidence="1">Cell outer membrane</location>
        <topology evidence="1">Multi-pass membrane protein</topology>
    </subcellularLocation>
</comment>
<evidence type="ECO:0000256" key="8">
    <source>
        <dbReference type="ARBA" id="ARBA00023077"/>
    </source>
</evidence>